<dbReference type="InterPro" id="IPR003607">
    <property type="entry name" value="HD/PDEase_dom"/>
</dbReference>
<reference evidence="2 3" key="1">
    <citation type="submission" date="2023-07" db="EMBL/GenBank/DDBJ databases">
        <title>Genomic Encyclopedia of Type Strains, Phase IV (KMG-IV): sequencing the most valuable type-strain genomes for metagenomic binning, comparative biology and taxonomic classification.</title>
        <authorList>
            <person name="Goeker M."/>
        </authorList>
    </citation>
    <scope>NUCLEOTIDE SEQUENCE [LARGE SCALE GENOMIC DNA]</scope>
    <source>
        <strain evidence="2 3">DSM 29005</strain>
    </source>
</reference>
<dbReference type="RefSeq" id="WP_307347059.1">
    <property type="nucleotide sequence ID" value="NZ_JAUSUD010000045.1"/>
</dbReference>
<feature type="domain" description="HD-GYP" evidence="1">
    <location>
        <begin position="79"/>
        <end position="286"/>
    </location>
</feature>
<dbReference type="Gene3D" id="1.10.3210.10">
    <property type="entry name" value="Hypothetical protein af1432"/>
    <property type="match status" value="1"/>
</dbReference>
<evidence type="ECO:0000313" key="3">
    <source>
        <dbReference type="Proteomes" id="UP001234495"/>
    </source>
</evidence>
<dbReference type="Proteomes" id="UP001234495">
    <property type="component" value="Unassembled WGS sequence"/>
</dbReference>
<dbReference type="PANTHER" id="PTHR43155:SF2">
    <property type="entry name" value="CYCLIC DI-GMP PHOSPHODIESTERASE PA4108"/>
    <property type="match status" value="1"/>
</dbReference>
<name>A0ABT9ZPW3_9BACI</name>
<protein>
    <submittedName>
        <fullName evidence="2">HD-GYP domain-containing protein (C-di-GMP phosphodiesterase class II)</fullName>
    </submittedName>
</protein>
<gene>
    <name evidence="2" type="ORF">J2S19_004900</name>
</gene>
<dbReference type="Pfam" id="PF01966">
    <property type="entry name" value="HD"/>
    <property type="match status" value="1"/>
</dbReference>
<dbReference type="InterPro" id="IPR006674">
    <property type="entry name" value="HD_domain"/>
</dbReference>
<sequence>MQFIEITDYDHETMQLARPVYDRMRRVLLASGRTIHPKLIERIKELGISTLMVEDADTQGITMDEMLDMPTWLDAIEVVQKVYENVRMKQPIPLIDLQQTASKMIHEVTQRKTIFLIPSSFVADELKEYAHVVNVALLSIQTGKTLQYAPSKLKELAIGALLHDIGKALTNVTAEHPQKGFEFIKSIREVSLLSAHIAYQHHELLNGQGYPRQIAGKEILEYPQICAVANVYERLLSQEKVLPHEALEMLMTKYETEYSGNVISAFLTSVPSYIPGTKVRLSNGKDAVVTGIKSDLHRPLIKYLDNQQEIHLADHPSIMISGLIESNVKEKVS</sequence>
<dbReference type="PANTHER" id="PTHR43155">
    <property type="entry name" value="CYCLIC DI-GMP PHOSPHODIESTERASE PA4108-RELATED"/>
    <property type="match status" value="1"/>
</dbReference>
<evidence type="ECO:0000313" key="2">
    <source>
        <dbReference type="EMBL" id="MDQ0233553.1"/>
    </source>
</evidence>
<keyword evidence="3" id="KW-1185">Reference proteome</keyword>
<dbReference type="EMBL" id="JAUSUD010000045">
    <property type="protein sequence ID" value="MDQ0233553.1"/>
    <property type="molecule type" value="Genomic_DNA"/>
</dbReference>
<accession>A0ABT9ZPW3</accession>
<dbReference type="PROSITE" id="PS51832">
    <property type="entry name" value="HD_GYP"/>
    <property type="match status" value="1"/>
</dbReference>
<organism evidence="2 3">
    <name type="scientific">Metabacillus malikii</name>
    <dbReference type="NCBI Taxonomy" id="1504265"/>
    <lineage>
        <taxon>Bacteria</taxon>
        <taxon>Bacillati</taxon>
        <taxon>Bacillota</taxon>
        <taxon>Bacilli</taxon>
        <taxon>Bacillales</taxon>
        <taxon>Bacillaceae</taxon>
        <taxon>Metabacillus</taxon>
    </lineage>
</organism>
<proteinExistence type="predicted"/>
<dbReference type="CDD" id="cd00077">
    <property type="entry name" value="HDc"/>
    <property type="match status" value="1"/>
</dbReference>
<comment type="caution">
    <text evidence="2">The sequence shown here is derived from an EMBL/GenBank/DDBJ whole genome shotgun (WGS) entry which is preliminary data.</text>
</comment>
<dbReference type="InterPro" id="IPR037522">
    <property type="entry name" value="HD_GYP_dom"/>
</dbReference>
<evidence type="ECO:0000259" key="1">
    <source>
        <dbReference type="PROSITE" id="PS51832"/>
    </source>
</evidence>
<dbReference type="SUPFAM" id="SSF109604">
    <property type="entry name" value="HD-domain/PDEase-like"/>
    <property type="match status" value="1"/>
</dbReference>